<dbReference type="Gene3D" id="3.10.100.10">
    <property type="entry name" value="Mannose-Binding Protein A, subunit A"/>
    <property type="match status" value="1"/>
</dbReference>
<dbReference type="RefSeq" id="WP_267776700.1">
    <property type="nucleotide sequence ID" value="NZ_JAPNKE010000002.1"/>
</dbReference>
<evidence type="ECO:0000313" key="4">
    <source>
        <dbReference type="EMBL" id="MCY1013038.1"/>
    </source>
</evidence>
<protein>
    <recommendedName>
        <fullName evidence="6">Myxococcus cysteine-rich repeat-containing protein</fullName>
    </recommendedName>
</protein>
<dbReference type="EMBL" id="JAPNKE010000002">
    <property type="protein sequence ID" value="MCY1013038.1"/>
    <property type="molecule type" value="Genomic_DNA"/>
</dbReference>
<evidence type="ECO:0000313" key="5">
    <source>
        <dbReference type="Proteomes" id="UP001150924"/>
    </source>
</evidence>
<proteinExistence type="predicted"/>
<dbReference type="NCBIfam" id="TIGR02232">
    <property type="entry name" value="myxo_disulf_rpt"/>
    <property type="match status" value="2"/>
</dbReference>
<evidence type="ECO:0008006" key="6">
    <source>
        <dbReference type="Google" id="ProtNLM"/>
    </source>
</evidence>
<keyword evidence="1" id="KW-0732">Signal</keyword>
<comment type="caution">
    <text evidence="4">The sequence shown here is derived from an EMBL/GenBank/DDBJ whole genome shotgun (WGS) entry which is preliminary data.</text>
</comment>
<dbReference type="InterPro" id="IPR011936">
    <property type="entry name" value="Myxo_disulph_rpt"/>
</dbReference>
<keyword evidence="2" id="KW-0677">Repeat</keyword>
<gene>
    <name evidence="4" type="ORF">OV079_47410</name>
</gene>
<evidence type="ECO:0000256" key="2">
    <source>
        <dbReference type="ARBA" id="ARBA00022737"/>
    </source>
</evidence>
<organism evidence="4 5">
    <name type="scientific">Nannocystis pusilla</name>
    <dbReference type="NCBI Taxonomy" id="889268"/>
    <lineage>
        <taxon>Bacteria</taxon>
        <taxon>Pseudomonadati</taxon>
        <taxon>Myxococcota</taxon>
        <taxon>Polyangia</taxon>
        <taxon>Nannocystales</taxon>
        <taxon>Nannocystaceae</taxon>
        <taxon>Nannocystis</taxon>
    </lineage>
</organism>
<dbReference type="InterPro" id="IPR016186">
    <property type="entry name" value="C-type_lectin-like/link_sf"/>
</dbReference>
<name>A0A9X3F7C7_9BACT</name>
<dbReference type="Proteomes" id="UP001150924">
    <property type="component" value="Unassembled WGS sequence"/>
</dbReference>
<keyword evidence="5" id="KW-1185">Reference proteome</keyword>
<dbReference type="SUPFAM" id="SSF56436">
    <property type="entry name" value="C-type lectin-like"/>
    <property type="match status" value="1"/>
</dbReference>
<reference evidence="4" key="1">
    <citation type="submission" date="2022-11" db="EMBL/GenBank/DDBJ databases">
        <title>Minimal conservation of predation-associated metabolite biosynthetic gene clusters underscores biosynthetic potential of Myxococcota including descriptions for ten novel species: Archangium lansinium sp. nov., Myxococcus landrumus sp. nov., Nannocystis bai.</title>
        <authorList>
            <person name="Ahearne A."/>
            <person name="Stevens C."/>
            <person name="Phillips K."/>
        </authorList>
    </citation>
    <scope>NUCLEOTIDE SEQUENCE</scope>
    <source>
        <strain evidence="4">Na p29</strain>
    </source>
</reference>
<evidence type="ECO:0000256" key="1">
    <source>
        <dbReference type="ARBA" id="ARBA00022729"/>
    </source>
</evidence>
<dbReference type="AlphaFoldDB" id="A0A9X3F7C7"/>
<keyword evidence="3" id="KW-1015">Disulfide bond</keyword>
<evidence type="ECO:0000256" key="3">
    <source>
        <dbReference type="ARBA" id="ARBA00023157"/>
    </source>
</evidence>
<sequence>MSACGETSHFYGFREGMNEMKARGLMVARMVAALVAALGAMLVGCRADCPSPEAVVMDRRSTRTLCVGDPWGDAALTSTTWPDAAGMTTTTDAMAESGLTESIGSTAMSTSMIMSEASSFAEQSESSINGDSPFCGNGIQEAGEACDDGNVVDDDACLSTCVEAKCGDGFVWADMEVCDDGNADDDDRCLGTCVPATCGDGHLNKVDESCDDGNVWSGDGCDSSCDLEYLMFATQAVFPGSFGTKAAADIKCQNEAAASGLPGTYVAWLSFSLGDLALAALPAGERLMRTDGVSIVFAAEALLKGDNTALMASVSLDAKGDSVAGFAWTGTLASGEPGADCSMWKAPENLGLVGSLNGKDAKWTQAGLSGCDELHHLYCFRRKDD</sequence>
<dbReference type="InterPro" id="IPR016187">
    <property type="entry name" value="CTDL_fold"/>
</dbReference>
<accession>A0A9X3F7C7</accession>